<sequence>MTAKIETLAEGSEGAKEEARLEDSTKADATNPTPDADNSLHSSTASDLVLSQSSSTAPSKDEGETLNKDDKGQKREEEVAEVKVGASMGHHCQWQTLFQQQQTLFHQYQVLFQQHQGFFQQQQASLQQQQAQASRMGSYSQSSEKASIPRFQYPADIGRTEQSLTPFYGGGYPESQTVAAAGAPPHFDIIEQPNPDNYGGRPADETLGPHIEPEEARLFADRALIPLLAANLPTRVSTLPVGPDLPQPEEPQSSLGSGPSCNWRNPLSGLKALLWRH</sequence>
<dbReference type="AlphaFoldDB" id="A0A3N4HTX8"/>
<keyword evidence="3" id="KW-1185">Reference proteome</keyword>
<proteinExistence type="predicted"/>
<feature type="compositionally biased region" description="Polar residues" evidence="1">
    <location>
        <begin position="250"/>
        <end position="262"/>
    </location>
</feature>
<evidence type="ECO:0000313" key="2">
    <source>
        <dbReference type="EMBL" id="RPA73124.1"/>
    </source>
</evidence>
<evidence type="ECO:0000313" key="3">
    <source>
        <dbReference type="Proteomes" id="UP000275078"/>
    </source>
</evidence>
<dbReference type="Proteomes" id="UP000275078">
    <property type="component" value="Unassembled WGS sequence"/>
</dbReference>
<feature type="region of interest" description="Disordered" evidence="1">
    <location>
        <begin position="239"/>
        <end position="262"/>
    </location>
</feature>
<reference evidence="2 3" key="1">
    <citation type="journal article" date="2018" name="Nat. Ecol. Evol.">
        <title>Pezizomycetes genomes reveal the molecular basis of ectomycorrhizal truffle lifestyle.</title>
        <authorList>
            <person name="Murat C."/>
            <person name="Payen T."/>
            <person name="Noel B."/>
            <person name="Kuo A."/>
            <person name="Morin E."/>
            <person name="Chen J."/>
            <person name="Kohler A."/>
            <person name="Krizsan K."/>
            <person name="Balestrini R."/>
            <person name="Da Silva C."/>
            <person name="Montanini B."/>
            <person name="Hainaut M."/>
            <person name="Levati E."/>
            <person name="Barry K.W."/>
            <person name="Belfiori B."/>
            <person name="Cichocki N."/>
            <person name="Clum A."/>
            <person name="Dockter R.B."/>
            <person name="Fauchery L."/>
            <person name="Guy J."/>
            <person name="Iotti M."/>
            <person name="Le Tacon F."/>
            <person name="Lindquist E.A."/>
            <person name="Lipzen A."/>
            <person name="Malagnac F."/>
            <person name="Mello A."/>
            <person name="Molinier V."/>
            <person name="Miyauchi S."/>
            <person name="Poulain J."/>
            <person name="Riccioni C."/>
            <person name="Rubini A."/>
            <person name="Sitrit Y."/>
            <person name="Splivallo R."/>
            <person name="Traeger S."/>
            <person name="Wang M."/>
            <person name="Zifcakova L."/>
            <person name="Wipf D."/>
            <person name="Zambonelli A."/>
            <person name="Paolocci F."/>
            <person name="Nowrousian M."/>
            <person name="Ottonello S."/>
            <person name="Baldrian P."/>
            <person name="Spatafora J.W."/>
            <person name="Henrissat B."/>
            <person name="Nagy L.G."/>
            <person name="Aury J.M."/>
            <person name="Wincker P."/>
            <person name="Grigoriev I.V."/>
            <person name="Bonfante P."/>
            <person name="Martin F.M."/>
        </authorList>
    </citation>
    <scope>NUCLEOTIDE SEQUENCE [LARGE SCALE GENOMIC DNA]</scope>
    <source>
        <strain evidence="2 3">RN42</strain>
    </source>
</reference>
<feature type="compositionally biased region" description="Polar residues" evidence="1">
    <location>
        <begin position="39"/>
        <end position="58"/>
    </location>
</feature>
<protein>
    <submittedName>
        <fullName evidence="2">Uncharacterized protein</fullName>
    </submittedName>
</protein>
<evidence type="ECO:0000256" key="1">
    <source>
        <dbReference type="SAM" id="MobiDB-lite"/>
    </source>
</evidence>
<feature type="compositionally biased region" description="Basic and acidic residues" evidence="1">
    <location>
        <begin position="59"/>
        <end position="80"/>
    </location>
</feature>
<accession>A0A3N4HTX8</accession>
<name>A0A3N4HTX8_ASCIM</name>
<dbReference type="EMBL" id="ML119833">
    <property type="protein sequence ID" value="RPA73124.1"/>
    <property type="molecule type" value="Genomic_DNA"/>
</dbReference>
<feature type="region of interest" description="Disordered" evidence="1">
    <location>
        <begin position="1"/>
        <end position="80"/>
    </location>
</feature>
<gene>
    <name evidence="2" type="ORF">BJ508DRAFT_314117</name>
</gene>
<feature type="compositionally biased region" description="Basic and acidic residues" evidence="1">
    <location>
        <begin position="13"/>
        <end position="26"/>
    </location>
</feature>
<organism evidence="2 3">
    <name type="scientific">Ascobolus immersus RN42</name>
    <dbReference type="NCBI Taxonomy" id="1160509"/>
    <lineage>
        <taxon>Eukaryota</taxon>
        <taxon>Fungi</taxon>
        <taxon>Dikarya</taxon>
        <taxon>Ascomycota</taxon>
        <taxon>Pezizomycotina</taxon>
        <taxon>Pezizomycetes</taxon>
        <taxon>Pezizales</taxon>
        <taxon>Ascobolaceae</taxon>
        <taxon>Ascobolus</taxon>
    </lineage>
</organism>